<proteinExistence type="predicted"/>
<organism evidence="1 2">
    <name type="scientific">Sphingopyxis soli</name>
    <dbReference type="NCBI Taxonomy" id="592051"/>
    <lineage>
        <taxon>Bacteria</taxon>
        <taxon>Pseudomonadati</taxon>
        <taxon>Pseudomonadota</taxon>
        <taxon>Alphaproteobacteria</taxon>
        <taxon>Sphingomonadales</taxon>
        <taxon>Sphingomonadaceae</taxon>
        <taxon>Sphingopyxis</taxon>
    </lineage>
</organism>
<sequence length="375" mass="40477">MPDKKLRVMISSRCNDPFPEGGSPLSDLRRAAKRELEAVRLFGKPMFEVWINEDAPPGDAAGDSIDICLGQVDEADIVVVLSNGNAGWAAGASDIGICHAELMRGVATTAGKVRLVALPDIADNPKDPSQIARNARFREYLQTQNFFRGGSVRTRDDALERIREAVFDAVQSLARLGVREARKGKFHTGEALQWSSLNFRDRQALMVDTLADCFAARPGGKRAGNRVELPVAGKAVLFAVHAIPAALTIAAARELVGQPFLRDFEYEAALAAAAGPVHVIGCQKGATESQAIAMLGFPDATVVAAPFGVYAADPLQKVQFLFLQNCRDRTTTRFSAQRFFDWIDQSGEAAALLACAQSRRRIVKAIAGEQPSGSR</sequence>
<protein>
    <recommendedName>
        <fullName evidence="3">DUF4062 domain-containing protein</fullName>
    </recommendedName>
</protein>
<reference evidence="2" key="1">
    <citation type="journal article" date="2019" name="Int. J. Syst. Evol. Microbiol.">
        <title>The Global Catalogue of Microorganisms (GCM) 10K type strain sequencing project: providing services to taxonomists for standard genome sequencing and annotation.</title>
        <authorList>
            <consortium name="The Broad Institute Genomics Platform"/>
            <consortium name="The Broad Institute Genome Sequencing Center for Infectious Disease"/>
            <person name="Wu L."/>
            <person name="Ma J."/>
        </authorList>
    </citation>
    <scope>NUCLEOTIDE SEQUENCE [LARGE SCALE GENOMIC DNA]</scope>
    <source>
        <strain evidence="2">JCM 15910</strain>
    </source>
</reference>
<accession>A0ABP3XDM8</accession>
<dbReference type="Proteomes" id="UP001500738">
    <property type="component" value="Unassembled WGS sequence"/>
</dbReference>
<keyword evidence="2" id="KW-1185">Reference proteome</keyword>
<dbReference type="EMBL" id="BAAAFE010000007">
    <property type="protein sequence ID" value="GAA0863751.1"/>
    <property type="molecule type" value="Genomic_DNA"/>
</dbReference>
<gene>
    <name evidence="1" type="ORF">GCM10009115_15490</name>
</gene>
<name>A0ABP3XDM8_9SPHN</name>
<evidence type="ECO:0008006" key="3">
    <source>
        <dbReference type="Google" id="ProtNLM"/>
    </source>
</evidence>
<comment type="caution">
    <text evidence="1">The sequence shown here is derived from an EMBL/GenBank/DDBJ whole genome shotgun (WGS) entry which is preliminary data.</text>
</comment>
<evidence type="ECO:0000313" key="1">
    <source>
        <dbReference type="EMBL" id="GAA0863751.1"/>
    </source>
</evidence>
<evidence type="ECO:0000313" key="2">
    <source>
        <dbReference type="Proteomes" id="UP001500738"/>
    </source>
</evidence>